<accession>A0A0P7B819</accession>
<evidence type="ECO:0000259" key="2">
    <source>
        <dbReference type="Pfam" id="PF06985"/>
    </source>
</evidence>
<feature type="compositionally biased region" description="Basic and acidic residues" evidence="1">
    <location>
        <begin position="400"/>
        <end position="414"/>
    </location>
</feature>
<organism evidence="3 4">
    <name type="scientific">Neonectria ditissima</name>
    <dbReference type="NCBI Taxonomy" id="78410"/>
    <lineage>
        <taxon>Eukaryota</taxon>
        <taxon>Fungi</taxon>
        <taxon>Dikarya</taxon>
        <taxon>Ascomycota</taxon>
        <taxon>Pezizomycotina</taxon>
        <taxon>Sordariomycetes</taxon>
        <taxon>Hypocreomycetidae</taxon>
        <taxon>Hypocreales</taxon>
        <taxon>Nectriaceae</taxon>
        <taxon>Neonectria</taxon>
    </lineage>
</organism>
<dbReference type="EMBL" id="LKCW01000043">
    <property type="protein sequence ID" value="KPM42775.1"/>
    <property type="molecule type" value="Genomic_DNA"/>
</dbReference>
<evidence type="ECO:0000256" key="1">
    <source>
        <dbReference type="SAM" id="MobiDB-lite"/>
    </source>
</evidence>
<protein>
    <recommendedName>
        <fullName evidence="2">Heterokaryon incompatibility domain-containing protein</fullName>
    </recommendedName>
</protein>
<keyword evidence="4" id="KW-1185">Reference proteome</keyword>
<dbReference type="InterPro" id="IPR052895">
    <property type="entry name" value="HetReg/Transcr_Mod"/>
</dbReference>
<dbReference type="AlphaFoldDB" id="A0A0P7B819"/>
<dbReference type="STRING" id="78410.A0A0P7B819"/>
<reference evidence="3 4" key="1">
    <citation type="submission" date="2015-09" db="EMBL/GenBank/DDBJ databases">
        <title>Draft genome of a European isolate of the apple canker pathogen Neonectria ditissima.</title>
        <authorList>
            <person name="Gomez-Cortecero A."/>
            <person name="Harrison R.J."/>
            <person name="Armitage A.D."/>
        </authorList>
    </citation>
    <scope>NUCLEOTIDE SEQUENCE [LARGE SCALE GENOMIC DNA]</scope>
    <source>
        <strain evidence="3 4">R09/05</strain>
    </source>
</reference>
<dbReference type="InterPro" id="IPR010730">
    <property type="entry name" value="HET"/>
</dbReference>
<dbReference type="Pfam" id="PF06985">
    <property type="entry name" value="HET"/>
    <property type="match status" value="1"/>
</dbReference>
<evidence type="ECO:0000313" key="4">
    <source>
        <dbReference type="Proteomes" id="UP000050424"/>
    </source>
</evidence>
<proteinExistence type="predicted"/>
<feature type="domain" description="Heterokaryon incompatibility" evidence="2">
    <location>
        <begin position="182"/>
        <end position="339"/>
    </location>
</feature>
<sequence length="1105" mass="125552">MSDPDMAPRVIDLTKGIPPPEHPPPPGPEREQWTGWQEWDQHCRLVQQHTRLQQIGQFITPTLNYYYDLDDVHLGSINLPDIDFPRQPDLENYSYDEVHEYIKELYQKTLEVALPQSHNRKGNGRHTKQTTLGRYLSLYQPLQVLKSTSIVRLLDILPAATEDDTLSTRLFTADLDSSGLKYEALSYTWGAKSSTGKKYFIYVNGYKQSVTANLHSALSSLRHSSQSRTLWVDSICINQADVQERCHQVLLMARIYAGASKVLVYLGPSTPPSAALFRVLQSPMCNPATFYECNNDDDEGGDTDPAFWKMCHDAGPDLVEGFIDISSRSWWNRVWVLQEYILNKRDPVIYCGRFRVDNQVLSKNFQRLYSWVEHRRRHPVLLDDCHHPACDRSYIPVEQTDDKPSTSQAKDKGKQVAASDMDLKDIDPKVRRGILPPQGSAGREWTKWGRQVWKATSVMIRRDHCSPYSMPYYSIMGLQSQCTVPHDMVYGLRELMDALFRSLFPPDYMIPLSTLFTRFAGYILIVDMNVDMFWHFPHRLRDDTGRDPRLQTSGSAQAVPSWVRDFTKPRLVRTGDEPPRPNKKKTQVWGSTAHILDRVLFMNGILLDEIVDVFPLPLSDPFLLLQQLWYVERSFWEPRYLRDNTVESDKDSGNPKDEFEDMMHRLGGVTIYPSIAWATGDANRFTTDISIVDVINGLTNLGPLLIEPLESYMAKIPQVVDMIMERNQQEIGIAAQANSDEEPAEPDHLIQSIADLDLTSDAPFVMSSPSRDDLIYGMKSRFLELARQIAAPTMSKDLVGICTFDYDNFRSQVLHRLTMWSAQRVADTLGDRPGLEYLKEGLGPREETAKCAITHSPIAYKEYIDAIDEGRDPLEIRMREGFVIDLATKIHRATVDMVGLEGDAIFESVNVSVQQDLKNTKETSSRRVCMFPLLTSKGRKKRKTDQEKIDMIGSDLSLLNLPHNLPGHPVGSMSRWTSKPREDIHDVHHSLCDVVDFLAGRELFVTEIGLVGIAGVGTTGIQDGDDLLLLQGMSYPLIGRLEPLPELGVPKKRRREMPTKMMKREILGTAVVKGIDPKDGNLEEATMPSWFEDISGGITGRFRFG</sequence>
<gene>
    <name evidence="3" type="ORF">AK830_g3785</name>
</gene>
<dbReference type="PANTHER" id="PTHR24148">
    <property type="entry name" value="ANKYRIN REPEAT DOMAIN-CONTAINING PROTEIN 39 HOMOLOG-RELATED"/>
    <property type="match status" value="1"/>
</dbReference>
<feature type="region of interest" description="Disordered" evidence="1">
    <location>
        <begin position="1"/>
        <end position="33"/>
    </location>
</feature>
<feature type="compositionally biased region" description="Pro residues" evidence="1">
    <location>
        <begin position="17"/>
        <end position="27"/>
    </location>
</feature>
<name>A0A0P7B819_9HYPO</name>
<evidence type="ECO:0000313" key="3">
    <source>
        <dbReference type="EMBL" id="KPM42775.1"/>
    </source>
</evidence>
<dbReference type="OrthoDB" id="5029321at2759"/>
<comment type="caution">
    <text evidence="3">The sequence shown here is derived from an EMBL/GenBank/DDBJ whole genome shotgun (WGS) entry which is preliminary data.</text>
</comment>
<dbReference type="Proteomes" id="UP000050424">
    <property type="component" value="Unassembled WGS sequence"/>
</dbReference>
<dbReference type="PANTHER" id="PTHR24148:SF73">
    <property type="entry name" value="HET DOMAIN PROTEIN (AFU_ORTHOLOGUE AFUA_8G01020)"/>
    <property type="match status" value="1"/>
</dbReference>
<feature type="region of interest" description="Disordered" evidence="1">
    <location>
        <begin position="396"/>
        <end position="419"/>
    </location>
</feature>